<dbReference type="EMBL" id="BAAACW010000015">
    <property type="protein sequence ID" value="GAA0352086.1"/>
    <property type="molecule type" value="Genomic_DNA"/>
</dbReference>
<dbReference type="CDD" id="cd22356">
    <property type="entry name" value="Sau3AI_N-like"/>
    <property type="match status" value="1"/>
</dbReference>
<dbReference type="Pfam" id="PF02976">
    <property type="entry name" value="MutH"/>
    <property type="match status" value="2"/>
</dbReference>
<reference evidence="5 6" key="1">
    <citation type="journal article" date="2019" name="Int. J. Syst. Evol. Microbiol.">
        <title>The Global Catalogue of Microorganisms (GCM) 10K type strain sequencing project: providing services to taxonomists for standard genome sequencing and annotation.</title>
        <authorList>
            <consortium name="The Broad Institute Genomics Platform"/>
            <consortium name="The Broad Institute Genome Sequencing Center for Infectious Disease"/>
            <person name="Wu L."/>
            <person name="Ma J."/>
        </authorList>
    </citation>
    <scope>NUCLEOTIDE SEQUENCE [LARGE SCALE GENOMIC DNA]</scope>
    <source>
        <strain evidence="5 6">JCM 12662</strain>
    </source>
</reference>
<dbReference type="CDD" id="cd22355">
    <property type="entry name" value="Sau3AI_C"/>
    <property type="match status" value="1"/>
</dbReference>
<keyword evidence="1" id="KW-0540">Nuclease</keyword>
<evidence type="ECO:0000313" key="5">
    <source>
        <dbReference type="EMBL" id="GAA0352086.1"/>
    </source>
</evidence>
<protein>
    <submittedName>
        <fullName evidence="5">Sau3AI family type II restriction endonuclease</fullName>
    </submittedName>
</protein>
<dbReference type="Proteomes" id="UP001501166">
    <property type="component" value="Unassembled WGS sequence"/>
</dbReference>
<dbReference type="RefSeq" id="WP_343752961.1">
    <property type="nucleotide sequence ID" value="NZ_BAAACW010000015.1"/>
</dbReference>
<sequence length="459" mass="53902">MPYSTEEEVMEISKSVIGKTFGEIDKYDRSSIKTKGAMGHVIEESLFDYAINSNQEADFSELGIELKVTPVKTNKNKTVSAKERLVLNIINYMTEVNQNFETSSFWLKNRRLLFFFYLWKKELAVKDYQILETLLYTYPEEDLEIIKNDWKIIHTKIKEGKAHELSEGDTMYLGACTKGSSAKSVRKQPNSDIPAKQRAYSLKQSYMTSLVRKHFNAEDLVRISNAQELKHQSFDQILEKRFKPYYGKTLEEIAKSHNLQINQRFKSKVQQVVSSILGITGTKLSSIEEFSKANIQFKTIRLEPNGLPKEHMSFEQIDFNKWLNQPFDESQIYNKFETTKFLFVVFEYIVDESNEKKLVLKGIKLWNMPEETILNEVQDLWYEVRKILTEGVKLKNVKWGNSYRVENNFPGQDYNRIVHIRPKARDGKDKTKLPDGQYVTKQTYWLDRRYISEIVKDLR</sequence>
<proteinExistence type="predicted"/>
<evidence type="ECO:0000256" key="3">
    <source>
        <dbReference type="ARBA" id="ARBA00022801"/>
    </source>
</evidence>
<dbReference type="Gene3D" id="3.40.600.10">
    <property type="entry name" value="DNA mismatch repair MutH/Restriction endonuclease, type II"/>
    <property type="match status" value="2"/>
</dbReference>
<feature type="domain" description="DNA mismatch repair MutH/Type II restriction enzyme Sau3AI" evidence="4">
    <location>
        <begin position="49"/>
        <end position="149"/>
    </location>
</feature>
<dbReference type="NCBIfam" id="NF040973">
    <property type="entry name" value="restrict_Sau3AI"/>
    <property type="match status" value="1"/>
</dbReference>
<dbReference type="InterPro" id="IPR011337">
    <property type="entry name" value="DNA_rep_MutH/RE_typeII_Sau3AI"/>
</dbReference>
<evidence type="ECO:0000259" key="4">
    <source>
        <dbReference type="SMART" id="SM00927"/>
    </source>
</evidence>
<evidence type="ECO:0000313" key="6">
    <source>
        <dbReference type="Proteomes" id="UP001501166"/>
    </source>
</evidence>
<name>A0ABN0X1B4_9LACT</name>
<organism evidence="5 6">
    <name type="scientific">Alkalibacterium iburiense</name>
    <dbReference type="NCBI Taxonomy" id="290589"/>
    <lineage>
        <taxon>Bacteria</taxon>
        <taxon>Bacillati</taxon>
        <taxon>Bacillota</taxon>
        <taxon>Bacilli</taxon>
        <taxon>Lactobacillales</taxon>
        <taxon>Carnobacteriaceae</taxon>
        <taxon>Alkalibacterium</taxon>
    </lineage>
</organism>
<comment type="caution">
    <text evidence="5">The sequence shown here is derived from an EMBL/GenBank/DDBJ whole genome shotgun (WGS) entry which is preliminary data.</text>
</comment>
<dbReference type="InterPro" id="IPR037057">
    <property type="entry name" value="DNA_rep_MutH/T2_RE_sf"/>
</dbReference>
<dbReference type="SMART" id="SM00927">
    <property type="entry name" value="MutH"/>
    <property type="match status" value="1"/>
</dbReference>
<dbReference type="SUPFAM" id="SSF52980">
    <property type="entry name" value="Restriction endonuclease-like"/>
    <property type="match status" value="2"/>
</dbReference>
<evidence type="ECO:0000256" key="1">
    <source>
        <dbReference type="ARBA" id="ARBA00022722"/>
    </source>
</evidence>
<keyword evidence="2 5" id="KW-0255">Endonuclease</keyword>
<gene>
    <name evidence="5" type="ORF">GCM10008932_01350</name>
</gene>
<dbReference type="GO" id="GO:0004519">
    <property type="term" value="F:endonuclease activity"/>
    <property type="evidence" value="ECO:0007669"/>
    <property type="project" value="UniProtKB-KW"/>
</dbReference>
<evidence type="ECO:0000256" key="2">
    <source>
        <dbReference type="ARBA" id="ARBA00022759"/>
    </source>
</evidence>
<keyword evidence="6" id="KW-1185">Reference proteome</keyword>
<dbReference type="InterPro" id="IPR011335">
    <property type="entry name" value="Restrct_endonuc-II-like"/>
</dbReference>
<accession>A0ABN0X1B4</accession>
<keyword evidence="3" id="KW-0378">Hydrolase</keyword>